<dbReference type="AlphaFoldDB" id="A0A9D4TJR5"/>
<keyword evidence="2" id="KW-0806">Transcription termination</keyword>
<keyword evidence="2" id="KW-0804">Transcription</keyword>
<gene>
    <name evidence="5" type="ORF">D9Q98_010260</name>
</gene>
<dbReference type="Proteomes" id="UP001055712">
    <property type="component" value="Unassembled WGS sequence"/>
</dbReference>
<evidence type="ECO:0000256" key="1">
    <source>
        <dbReference type="ARBA" id="ARBA00007692"/>
    </source>
</evidence>
<evidence type="ECO:0000256" key="2">
    <source>
        <dbReference type="ARBA" id="ARBA00022472"/>
    </source>
</evidence>
<name>A0A9D4TJR5_CHLVU</name>
<dbReference type="InterPro" id="IPR003690">
    <property type="entry name" value="MTERF"/>
</dbReference>
<dbReference type="EMBL" id="SIDB01000010">
    <property type="protein sequence ID" value="KAI3427343.1"/>
    <property type="molecule type" value="Genomic_DNA"/>
</dbReference>
<dbReference type="OrthoDB" id="1684047at2759"/>
<accession>A0A9D4TJR5</accession>
<keyword evidence="4" id="KW-0175">Coiled coil</keyword>
<organism evidence="5 6">
    <name type="scientific">Chlorella vulgaris</name>
    <name type="common">Green alga</name>
    <dbReference type="NCBI Taxonomy" id="3077"/>
    <lineage>
        <taxon>Eukaryota</taxon>
        <taxon>Viridiplantae</taxon>
        <taxon>Chlorophyta</taxon>
        <taxon>core chlorophytes</taxon>
        <taxon>Trebouxiophyceae</taxon>
        <taxon>Chlorellales</taxon>
        <taxon>Chlorellaceae</taxon>
        <taxon>Chlorella clade</taxon>
        <taxon>Chlorella</taxon>
    </lineage>
</organism>
<evidence type="ECO:0000256" key="4">
    <source>
        <dbReference type="SAM" id="Coils"/>
    </source>
</evidence>
<proteinExistence type="inferred from homology"/>
<keyword evidence="2" id="KW-0805">Transcription regulation</keyword>
<sequence>MTSAPRAVVGWQLCGQPIAQARRSPAHQLVLQRQRLRCSVRSSGNGSMTVAAVTDVAVPAPARRRVGRPMSAVPEFDAQQLLRDMQLDGYGSADELSASMGKLPGIRQQGILQHGPQVAAHLRGLGIGSSELGPLFCRCPELFSWPAEERAGVLYSQLMRLGLSAGQAARCFEQHYGAATTLSFEPAIAVLAPLLAAGSKGGSRSGEQLLGDLLKRQPGAVTLLQHGAQALKRNMDNLLQLGLSKQQVVKALSQDFTLLNHSSEHLARMEAVVQQELGADRQLWVKVLRSKPRAACCSVVIFRQRAQALVAEFGKEEACRMVDVAPALLAINTVVWRRALAVWQQCGVADPRAVASSTPKLLAVDWLHRSRMANLRALQQWLPWEVSAAQAIACYGRYMLYSSTTLVGRLLYLEQLGLLPLLVADKLAAKREWRLQQGLSGSKKAAGEPLFISVFDVAGLTARFDSLVDSALSQQQQEQDDEGLVSSSSSSSPSFEAFQKSRLRQLPAWKQLLAQAEADVAELERKLAPELRRVAAEAKGGRGVSADIE</sequence>
<dbReference type="GO" id="GO:0006353">
    <property type="term" value="P:DNA-templated transcription termination"/>
    <property type="evidence" value="ECO:0007669"/>
    <property type="project" value="UniProtKB-KW"/>
</dbReference>
<comment type="similarity">
    <text evidence="1">Belongs to the mTERF family.</text>
</comment>
<evidence type="ECO:0000256" key="3">
    <source>
        <dbReference type="ARBA" id="ARBA00022946"/>
    </source>
</evidence>
<keyword evidence="3" id="KW-0809">Transit peptide</keyword>
<protein>
    <submittedName>
        <fullName evidence="5">Uncharacterized protein</fullName>
    </submittedName>
</protein>
<evidence type="ECO:0000313" key="6">
    <source>
        <dbReference type="Proteomes" id="UP001055712"/>
    </source>
</evidence>
<evidence type="ECO:0000313" key="5">
    <source>
        <dbReference type="EMBL" id="KAI3427343.1"/>
    </source>
</evidence>
<reference evidence="5" key="2">
    <citation type="submission" date="2020-11" db="EMBL/GenBank/DDBJ databases">
        <authorList>
            <person name="Cecchin M."/>
            <person name="Marcolungo L."/>
            <person name="Rossato M."/>
            <person name="Girolomoni L."/>
            <person name="Cosentino E."/>
            <person name="Cuine S."/>
            <person name="Li-Beisson Y."/>
            <person name="Delledonne M."/>
            <person name="Ballottari M."/>
        </authorList>
    </citation>
    <scope>NUCLEOTIDE SEQUENCE</scope>
    <source>
        <strain evidence="5">211/11P</strain>
        <tissue evidence="5">Whole cell</tissue>
    </source>
</reference>
<dbReference type="Gene3D" id="1.25.70.10">
    <property type="entry name" value="Transcription termination factor 3, mitochondrial"/>
    <property type="match status" value="1"/>
</dbReference>
<keyword evidence="6" id="KW-1185">Reference proteome</keyword>
<feature type="coiled-coil region" evidence="4">
    <location>
        <begin position="506"/>
        <end position="533"/>
    </location>
</feature>
<comment type="caution">
    <text evidence="5">The sequence shown here is derived from an EMBL/GenBank/DDBJ whole genome shotgun (WGS) entry which is preliminary data.</text>
</comment>
<dbReference type="Pfam" id="PF02536">
    <property type="entry name" value="mTERF"/>
    <property type="match status" value="1"/>
</dbReference>
<dbReference type="InterPro" id="IPR038538">
    <property type="entry name" value="MTERF_sf"/>
</dbReference>
<reference evidence="5" key="1">
    <citation type="journal article" date="2019" name="Plant J.">
        <title>Chlorella vulgaris genome assembly and annotation reveals the molecular basis for metabolic acclimation to high light conditions.</title>
        <authorList>
            <person name="Cecchin M."/>
            <person name="Marcolungo L."/>
            <person name="Rossato M."/>
            <person name="Girolomoni L."/>
            <person name="Cosentino E."/>
            <person name="Cuine S."/>
            <person name="Li-Beisson Y."/>
            <person name="Delledonne M."/>
            <person name="Ballottari M."/>
        </authorList>
    </citation>
    <scope>NUCLEOTIDE SEQUENCE</scope>
    <source>
        <strain evidence="5">211/11P</strain>
    </source>
</reference>
<dbReference type="GO" id="GO:0003676">
    <property type="term" value="F:nucleic acid binding"/>
    <property type="evidence" value="ECO:0007669"/>
    <property type="project" value="InterPro"/>
</dbReference>